<comment type="caution">
    <text evidence="4">The sequence shown here is derived from an EMBL/GenBank/DDBJ whole genome shotgun (WGS) entry which is preliminary data.</text>
</comment>
<feature type="domain" description="At2g24240-like C-terminal beta-propeller" evidence="3">
    <location>
        <begin position="139"/>
        <end position="463"/>
    </location>
</feature>
<evidence type="ECO:0000313" key="4">
    <source>
        <dbReference type="EMBL" id="KAH7278298.1"/>
    </source>
</evidence>
<dbReference type="Pfam" id="PF02214">
    <property type="entry name" value="BTB_2"/>
    <property type="match status" value="1"/>
</dbReference>
<dbReference type="PANTHER" id="PTHR11145:SF8">
    <property type="entry name" value="RE57120P"/>
    <property type="match status" value="1"/>
</dbReference>
<dbReference type="GO" id="GO:0051260">
    <property type="term" value="P:protein homooligomerization"/>
    <property type="evidence" value="ECO:0007669"/>
    <property type="project" value="InterPro"/>
</dbReference>
<name>A0A8T2Q3Q6_CERRI</name>
<dbReference type="OMA" id="ASFDCPH"/>
<organism evidence="4 5">
    <name type="scientific">Ceratopteris richardii</name>
    <name type="common">Triangle waterfern</name>
    <dbReference type="NCBI Taxonomy" id="49495"/>
    <lineage>
        <taxon>Eukaryota</taxon>
        <taxon>Viridiplantae</taxon>
        <taxon>Streptophyta</taxon>
        <taxon>Embryophyta</taxon>
        <taxon>Tracheophyta</taxon>
        <taxon>Polypodiopsida</taxon>
        <taxon>Polypodiidae</taxon>
        <taxon>Polypodiales</taxon>
        <taxon>Pteridineae</taxon>
        <taxon>Pteridaceae</taxon>
        <taxon>Parkerioideae</taxon>
        <taxon>Ceratopteris</taxon>
    </lineage>
</organism>
<protein>
    <recommendedName>
        <fullName evidence="6">BTB domain-containing protein</fullName>
    </recommendedName>
</protein>
<accession>A0A8T2Q3Q6</accession>
<evidence type="ECO:0000256" key="1">
    <source>
        <dbReference type="ARBA" id="ARBA00004906"/>
    </source>
</evidence>
<dbReference type="Proteomes" id="UP000825935">
    <property type="component" value="Chromosome 38"/>
</dbReference>
<dbReference type="SUPFAM" id="SSF63829">
    <property type="entry name" value="Calcium-dependent phosphotriesterase"/>
    <property type="match status" value="1"/>
</dbReference>
<dbReference type="InterPro" id="IPR003131">
    <property type="entry name" value="T1-type_BTB"/>
</dbReference>
<evidence type="ECO:0000259" key="2">
    <source>
        <dbReference type="Pfam" id="PF02214"/>
    </source>
</evidence>
<gene>
    <name evidence="4" type="ORF">KP509_38G034700</name>
</gene>
<dbReference type="PANTHER" id="PTHR11145">
    <property type="entry name" value="BTB/POZ DOMAIN-CONTAINING ADAPTER FOR CUL3-MEDIATED RHOA DEGRADATION PROTEIN FAMILY MEMBER"/>
    <property type="match status" value="1"/>
</dbReference>
<sequence length="469" mass="51918">MQAQIQNPLAALPNRPMKVNVGGVKFDTNTATLQGAGQGSLLAKLAEEYSLDKRTELFLDRDPDLFRAILSLLHTKRLPPLPAGSDLDLLIVEAAYYGVLEFVKSCLYPPTLDGLDVEKSKALLSNGRDFPSAISVLHSDGSLCLGHGSKVTFYDWALRRCSTTLTELLSIGSLQLLSDSLVAMGSPDMPGLHVYDVLRSKHKKSIMWSGTQDPRVFKPSVYAITTSSKSIFASFSSAKGGDNTIAFVDPERLEVVDDIGRQSGLSATVPGKLQWMEKRGLLVAGSTVAGPFGHTAHLRLFDVRSKEQIWEWKEPNLTLRAQEKDSFADWTISEDIDGIFKIGVASGRMELLDLRLLKEESDPWMIMRESRPDLRKCEGGVSNLLVANGRQVFCSRGGDIEVWSEVPLQLAPDEKFWETSFRRNFLDQRRSVGTGYEIAAMAVGGNRLFVARKELQGLEVWETRGCHKL</sequence>
<proteinExistence type="predicted"/>
<feature type="domain" description="Potassium channel tetramerisation-type BTB" evidence="2">
    <location>
        <begin position="18"/>
        <end position="106"/>
    </location>
</feature>
<dbReference type="InterPro" id="IPR011333">
    <property type="entry name" value="SKP1/BTB/POZ_sf"/>
</dbReference>
<dbReference type="Pfam" id="PF25279">
    <property type="entry name" value="Beta_prop_At2g24240"/>
    <property type="match status" value="1"/>
</dbReference>
<dbReference type="SUPFAM" id="SSF54695">
    <property type="entry name" value="POZ domain"/>
    <property type="match status" value="1"/>
</dbReference>
<comment type="pathway">
    <text evidence="1">Protein modification; protein ubiquitination.</text>
</comment>
<dbReference type="EMBL" id="CM035443">
    <property type="protein sequence ID" value="KAH7278298.1"/>
    <property type="molecule type" value="Genomic_DNA"/>
</dbReference>
<evidence type="ECO:0000313" key="5">
    <source>
        <dbReference type="Proteomes" id="UP000825935"/>
    </source>
</evidence>
<dbReference type="AlphaFoldDB" id="A0A8T2Q3Q6"/>
<evidence type="ECO:0008006" key="6">
    <source>
        <dbReference type="Google" id="ProtNLM"/>
    </source>
</evidence>
<dbReference type="OrthoDB" id="2414723at2759"/>
<dbReference type="Gene3D" id="3.30.710.10">
    <property type="entry name" value="Potassium Channel Kv1.1, Chain A"/>
    <property type="match status" value="1"/>
</dbReference>
<dbReference type="CDD" id="cd18316">
    <property type="entry name" value="BTB_POZ_KCTD-like"/>
    <property type="match status" value="1"/>
</dbReference>
<dbReference type="InterPro" id="IPR045068">
    <property type="entry name" value="BACURD1-3"/>
</dbReference>
<evidence type="ECO:0000259" key="3">
    <source>
        <dbReference type="Pfam" id="PF25279"/>
    </source>
</evidence>
<dbReference type="InterPro" id="IPR057441">
    <property type="entry name" value="Beta_prop_At2g24240"/>
</dbReference>
<reference evidence="4" key="1">
    <citation type="submission" date="2021-08" db="EMBL/GenBank/DDBJ databases">
        <title>WGS assembly of Ceratopteris richardii.</title>
        <authorList>
            <person name="Marchant D.B."/>
            <person name="Chen G."/>
            <person name="Jenkins J."/>
            <person name="Shu S."/>
            <person name="Leebens-Mack J."/>
            <person name="Grimwood J."/>
            <person name="Schmutz J."/>
            <person name="Soltis P."/>
            <person name="Soltis D."/>
            <person name="Chen Z.-H."/>
        </authorList>
    </citation>
    <scope>NUCLEOTIDE SEQUENCE</scope>
    <source>
        <strain evidence="4">Whitten #5841</strain>
        <tissue evidence="4">Leaf</tissue>
    </source>
</reference>
<keyword evidence="5" id="KW-1185">Reference proteome</keyword>